<sequence>MTNMTSMSPAFPVWLTPLSWFFVALGVISAVILAYNIFGRRWYQRNRAMNVVWPVAGLFLGPVAIWAFNRWGRSGDAAAPSSQTRHSHELNGQTIAGSTPGGAAATVGHFIGVPLVVASGATIAGTNLWVMIIVIALLAIGMLFVFEYFFASEASSLAVKRKAGVALLSAALTVVAFDVGMGGWMLLMHFGNFMPAPSDVRFFFLMQLGLVFGFLTAYPMVRQLLRRRITAAA</sequence>
<comment type="caution">
    <text evidence="3">The sequence shown here is derived from an EMBL/GenBank/DDBJ whole genome shotgun (WGS) entry which is preliminary data.</text>
</comment>
<gene>
    <name evidence="3" type="ORF">ITJ42_15605</name>
</gene>
<reference evidence="3 4" key="1">
    <citation type="submission" date="2020-10" db="EMBL/GenBank/DDBJ databases">
        <title>Draft genome sequences of plant-associated actinobacteria.</title>
        <authorList>
            <person name="Tarlachkov S.V."/>
            <person name="Starodumova I.P."/>
            <person name="Dorofeeva L.V."/>
            <person name="Prisyazhnaya N.V."/>
            <person name="Roubtsova T.V."/>
            <person name="Chizhov V.N."/>
            <person name="Nadler S.A."/>
            <person name="Subbotin S.A."/>
            <person name="Evtushenko L.I."/>
        </authorList>
    </citation>
    <scope>NUCLEOTIDE SEQUENCE [LARGE SCALE GENOMIC DNA]</scope>
    <source>
        <strain evidence="3 4">VKM Ac-2886</strain>
    </source>
</reference>
<name>A0A8I0SDH8_9MICO</name>
<evidence type="ECO:0000256" key="1">
    <source>
        <dbReference type="SAM" id="Phobius"/>
    </source>
</evidence>
<dbReference type="EMBL" id="JADKRP010000006">
    <property type="protein sequence ID" value="MBF4632645.1"/>
    <property type="molecule type" value="Genomic_DNA"/>
</dbReference>
<feature type="transmembrane region" description="Helical" evidence="1">
    <location>
        <begin position="50"/>
        <end position="68"/>
    </location>
</feature>
<feature type="transmembrane region" description="Helical" evidence="1">
    <location>
        <begin position="163"/>
        <end position="190"/>
    </location>
</feature>
<dbReference type="InterPro" id="IPR025509">
    <property type="entry name" value="DUF4396"/>
</dbReference>
<dbReference type="Proteomes" id="UP000634579">
    <property type="component" value="Unassembled WGS sequence"/>
</dbReference>
<keyword evidence="1" id="KW-0472">Membrane</keyword>
<feature type="transmembrane region" description="Helical" evidence="1">
    <location>
        <begin position="20"/>
        <end position="38"/>
    </location>
</feature>
<keyword evidence="1" id="KW-0812">Transmembrane</keyword>
<evidence type="ECO:0000259" key="2">
    <source>
        <dbReference type="Pfam" id="PF14342"/>
    </source>
</evidence>
<proteinExistence type="predicted"/>
<organism evidence="3 4">
    <name type="scientific">Clavibacter phaseoli</name>
    <dbReference type="NCBI Taxonomy" id="1734031"/>
    <lineage>
        <taxon>Bacteria</taxon>
        <taxon>Bacillati</taxon>
        <taxon>Actinomycetota</taxon>
        <taxon>Actinomycetes</taxon>
        <taxon>Micrococcales</taxon>
        <taxon>Microbacteriaceae</taxon>
        <taxon>Clavibacter</taxon>
    </lineage>
</organism>
<keyword evidence="1" id="KW-1133">Transmembrane helix</keyword>
<dbReference type="RefSeq" id="WP_194676215.1">
    <property type="nucleotide sequence ID" value="NZ_CP040787.1"/>
</dbReference>
<keyword evidence="4" id="KW-1185">Reference proteome</keyword>
<accession>A0A8I0SDH8</accession>
<protein>
    <submittedName>
        <fullName evidence="3">DUF4396 domain-containing protein</fullName>
    </submittedName>
</protein>
<feature type="domain" description="DUF4396" evidence="2">
    <location>
        <begin position="96"/>
        <end position="228"/>
    </location>
</feature>
<feature type="transmembrane region" description="Helical" evidence="1">
    <location>
        <begin position="128"/>
        <end position="151"/>
    </location>
</feature>
<dbReference type="Pfam" id="PF14342">
    <property type="entry name" value="DUF4396"/>
    <property type="match status" value="1"/>
</dbReference>
<dbReference type="AlphaFoldDB" id="A0A8I0SDH8"/>
<evidence type="ECO:0000313" key="3">
    <source>
        <dbReference type="EMBL" id="MBF4632645.1"/>
    </source>
</evidence>
<evidence type="ECO:0000313" key="4">
    <source>
        <dbReference type="Proteomes" id="UP000634579"/>
    </source>
</evidence>
<feature type="transmembrane region" description="Helical" evidence="1">
    <location>
        <begin position="202"/>
        <end position="221"/>
    </location>
</feature>